<reference evidence="1" key="1">
    <citation type="submission" date="2010-08" db="EMBL/GenBank/DDBJ databases">
        <authorList>
            <person name="Weinstock G."/>
            <person name="Sodergren E."/>
            <person name="Clifton S."/>
            <person name="Fulton L."/>
            <person name="Fulton B."/>
            <person name="Courtney L."/>
            <person name="Fronick C."/>
            <person name="Harrison M."/>
            <person name="Strong C."/>
            <person name="Farmer C."/>
            <person name="Delahaunty K."/>
            <person name="Markovic C."/>
            <person name="Hall O."/>
            <person name="Minx P."/>
            <person name="Tomlinson C."/>
            <person name="Mitreva M."/>
            <person name="Hou S."/>
            <person name="Chen J."/>
            <person name="Wollam A."/>
            <person name="Pepin K.H."/>
            <person name="Johnson M."/>
            <person name="Bhonagiri V."/>
            <person name="Zhang X."/>
            <person name="Suruliraj S."/>
            <person name="Warren W."/>
            <person name="Chinwalla A."/>
            <person name="Mardis E.R."/>
            <person name="Wilson R.K."/>
        </authorList>
    </citation>
    <scope>NUCLEOTIDE SEQUENCE [LARGE SCALE GENOMIC DNA]</scope>
    <source>
        <strain evidence="1">HL044PA1</strain>
    </source>
</reference>
<name>A0ABP2K8Z2_9ACTN</name>
<dbReference type="Proteomes" id="UP000003179">
    <property type="component" value="Unassembled WGS sequence"/>
</dbReference>
<sequence>MVPHHRAGGRDCSYTSPHLGTGNGLSRHEIALGERLASFDINDIGAQQRGLQIVVVTKEFFDSVIDS</sequence>
<gene>
    <name evidence="1" type="ORF">HMPREF9607_00303</name>
</gene>
<evidence type="ECO:0000313" key="1">
    <source>
        <dbReference type="EMBL" id="EFS93383.1"/>
    </source>
</evidence>
<organism evidence="1 2">
    <name type="scientific">Cutibacterium modestum HL044PA1</name>
    <dbReference type="NCBI Taxonomy" id="765109"/>
    <lineage>
        <taxon>Bacteria</taxon>
        <taxon>Bacillati</taxon>
        <taxon>Actinomycetota</taxon>
        <taxon>Actinomycetes</taxon>
        <taxon>Propionibacteriales</taxon>
        <taxon>Propionibacteriaceae</taxon>
        <taxon>Cutibacterium</taxon>
        <taxon>Cutibacterium modestum</taxon>
    </lineage>
</organism>
<keyword evidence="2" id="KW-1185">Reference proteome</keyword>
<dbReference type="EMBL" id="ADZU01000010">
    <property type="protein sequence ID" value="EFS93383.1"/>
    <property type="molecule type" value="Genomic_DNA"/>
</dbReference>
<protein>
    <submittedName>
        <fullName evidence="1">Uncharacterized protein</fullName>
    </submittedName>
</protein>
<comment type="caution">
    <text evidence="1">The sequence shown here is derived from an EMBL/GenBank/DDBJ whole genome shotgun (WGS) entry which is preliminary data.</text>
</comment>
<accession>A0ABP2K8Z2</accession>
<evidence type="ECO:0000313" key="2">
    <source>
        <dbReference type="Proteomes" id="UP000003179"/>
    </source>
</evidence>
<proteinExistence type="predicted"/>